<evidence type="ECO:0000256" key="6">
    <source>
        <dbReference type="ARBA" id="ARBA00022868"/>
    </source>
</evidence>
<name>T1JAF7_STRMM</name>
<keyword evidence="8" id="KW-1133">Transmembrane helix</keyword>
<dbReference type="GO" id="GO:0005921">
    <property type="term" value="C:gap junction"/>
    <property type="evidence" value="ECO:0007669"/>
    <property type="project" value="UniProtKB-SubCell"/>
</dbReference>
<keyword evidence="6" id="KW-0303">Gap junction</keyword>
<dbReference type="Pfam" id="PF00876">
    <property type="entry name" value="Innexin"/>
    <property type="match status" value="1"/>
</dbReference>
<dbReference type="GO" id="GO:0005886">
    <property type="term" value="C:plasma membrane"/>
    <property type="evidence" value="ECO:0007669"/>
    <property type="project" value="UniProtKB-SubCell"/>
</dbReference>
<keyword evidence="7" id="KW-0965">Cell junction</keyword>
<evidence type="ECO:0000256" key="4">
    <source>
        <dbReference type="ARBA" id="ARBA00022475"/>
    </source>
</evidence>
<comment type="subcellular location">
    <subcellularLocation>
        <location evidence="1">Cell junction</location>
        <location evidence="1">Gap junction</location>
    </subcellularLocation>
    <subcellularLocation>
        <location evidence="2">Cell membrane</location>
        <topology evidence="2">Multi-pass membrane protein</topology>
    </subcellularLocation>
</comment>
<evidence type="ECO:0000256" key="1">
    <source>
        <dbReference type="ARBA" id="ARBA00004610"/>
    </source>
</evidence>
<evidence type="ECO:0000313" key="12">
    <source>
        <dbReference type="EnsemblMetazoa" id="SMAR010724-PA"/>
    </source>
</evidence>
<reference evidence="13" key="1">
    <citation type="submission" date="2011-05" db="EMBL/GenBank/DDBJ databases">
        <authorList>
            <person name="Richards S.R."/>
            <person name="Qu J."/>
            <person name="Jiang H."/>
            <person name="Jhangiani S.N."/>
            <person name="Agravi P."/>
            <person name="Goodspeed R."/>
            <person name="Gross S."/>
            <person name="Mandapat C."/>
            <person name="Jackson L."/>
            <person name="Mathew T."/>
            <person name="Pu L."/>
            <person name="Thornton R."/>
            <person name="Saada N."/>
            <person name="Wilczek-Boney K.B."/>
            <person name="Lee S."/>
            <person name="Kovar C."/>
            <person name="Wu Y."/>
            <person name="Scherer S.E."/>
            <person name="Worley K.C."/>
            <person name="Muzny D.M."/>
            <person name="Gibbs R."/>
        </authorList>
    </citation>
    <scope>NUCLEOTIDE SEQUENCE</scope>
    <source>
        <strain evidence="13">Brora</strain>
    </source>
</reference>
<organism evidence="12 13">
    <name type="scientific">Strigamia maritima</name>
    <name type="common">European centipede</name>
    <name type="synonym">Geophilus maritimus</name>
    <dbReference type="NCBI Taxonomy" id="126957"/>
    <lineage>
        <taxon>Eukaryota</taxon>
        <taxon>Metazoa</taxon>
        <taxon>Ecdysozoa</taxon>
        <taxon>Arthropoda</taxon>
        <taxon>Myriapoda</taxon>
        <taxon>Chilopoda</taxon>
        <taxon>Pleurostigmophora</taxon>
        <taxon>Geophilomorpha</taxon>
        <taxon>Linotaeniidae</taxon>
        <taxon>Strigamia</taxon>
    </lineage>
</organism>
<dbReference type="EnsemblMetazoa" id="SMAR010724-RA">
    <property type="protein sequence ID" value="SMAR010724-PA"/>
    <property type="gene ID" value="SMAR010724"/>
</dbReference>
<keyword evidence="5" id="KW-0812">Transmembrane</keyword>
<evidence type="ECO:0000256" key="8">
    <source>
        <dbReference type="ARBA" id="ARBA00022989"/>
    </source>
</evidence>
<keyword evidence="10" id="KW-0472">Membrane</keyword>
<dbReference type="InterPro" id="IPR000990">
    <property type="entry name" value="Innexin"/>
</dbReference>
<evidence type="ECO:0000313" key="13">
    <source>
        <dbReference type="Proteomes" id="UP000014500"/>
    </source>
</evidence>
<dbReference type="EMBL" id="JH431998">
    <property type="status" value="NOT_ANNOTATED_CDS"/>
    <property type="molecule type" value="Genomic_DNA"/>
</dbReference>
<dbReference type="HOGENOM" id="CLU_2609093_0_0_1"/>
<dbReference type="GO" id="GO:0034220">
    <property type="term" value="P:monoatomic ion transmembrane transport"/>
    <property type="evidence" value="ECO:0007669"/>
    <property type="project" value="UniProtKB-KW"/>
</dbReference>
<dbReference type="Proteomes" id="UP000014500">
    <property type="component" value="Unassembled WGS sequence"/>
</dbReference>
<evidence type="ECO:0000256" key="10">
    <source>
        <dbReference type="ARBA" id="ARBA00023136"/>
    </source>
</evidence>
<keyword evidence="13" id="KW-1185">Reference proteome</keyword>
<evidence type="ECO:0000256" key="2">
    <source>
        <dbReference type="ARBA" id="ARBA00004651"/>
    </source>
</evidence>
<evidence type="ECO:0000256" key="7">
    <source>
        <dbReference type="ARBA" id="ARBA00022949"/>
    </source>
</evidence>
<accession>T1JAF7</accession>
<proteinExistence type="predicted"/>
<keyword evidence="3" id="KW-0813">Transport</keyword>
<evidence type="ECO:0000256" key="5">
    <source>
        <dbReference type="ARBA" id="ARBA00022692"/>
    </source>
</evidence>
<keyword evidence="9" id="KW-0406">Ion transport</keyword>
<protein>
    <recommendedName>
        <fullName evidence="14">Innexin</fullName>
    </recommendedName>
</protein>
<sequence>MIFISRFVLFTVPRLRLMFIAARFRLVPKKQLKMLLDKSRMGDWFLLYLLGQNVDNLVFRDVLMDIAARFNQASKEPSV</sequence>
<evidence type="ECO:0000256" key="11">
    <source>
        <dbReference type="ARBA" id="ARBA00023303"/>
    </source>
</evidence>
<evidence type="ECO:0008006" key="14">
    <source>
        <dbReference type="Google" id="ProtNLM"/>
    </source>
</evidence>
<evidence type="ECO:0000256" key="3">
    <source>
        <dbReference type="ARBA" id="ARBA00022448"/>
    </source>
</evidence>
<reference evidence="12" key="2">
    <citation type="submission" date="2015-02" db="UniProtKB">
        <authorList>
            <consortium name="EnsemblMetazoa"/>
        </authorList>
    </citation>
    <scope>IDENTIFICATION</scope>
</reference>
<evidence type="ECO:0000256" key="9">
    <source>
        <dbReference type="ARBA" id="ARBA00023065"/>
    </source>
</evidence>
<dbReference type="AlphaFoldDB" id="T1JAF7"/>
<keyword evidence="4" id="KW-1003">Cell membrane</keyword>
<keyword evidence="11" id="KW-0407">Ion channel</keyword>